<dbReference type="InterPro" id="IPR017896">
    <property type="entry name" value="4Fe4S_Fe-S-bd"/>
</dbReference>
<evidence type="ECO:0000313" key="9">
    <source>
        <dbReference type="EMBL" id="EFQ22725.1"/>
    </source>
</evidence>
<keyword evidence="2" id="KW-1003">Cell membrane</keyword>
<dbReference type="SUPFAM" id="SSF54862">
    <property type="entry name" value="4Fe-4S ferredoxins"/>
    <property type="match status" value="1"/>
</dbReference>
<proteinExistence type="predicted"/>
<keyword evidence="7" id="KW-1133">Transmembrane helix</keyword>
<dbReference type="HOGENOM" id="CLU_033147_4_0_0"/>
<evidence type="ECO:0000256" key="3">
    <source>
        <dbReference type="ARBA" id="ARBA00022723"/>
    </source>
</evidence>
<evidence type="ECO:0000256" key="2">
    <source>
        <dbReference type="ARBA" id="ARBA00022475"/>
    </source>
</evidence>
<evidence type="ECO:0000256" key="6">
    <source>
        <dbReference type="ARBA" id="ARBA00023136"/>
    </source>
</evidence>
<dbReference type="OrthoDB" id="9806398at2"/>
<dbReference type="RefSeq" id="WP_006299871.1">
    <property type="nucleotide sequence ID" value="NZ_CM001022.1"/>
</dbReference>
<dbReference type="eggNOG" id="COG0348">
    <property type="taxonomic scope" value="Bacteria"/>
</dbReference>
<protein>
    <submittedName>
        <fullName evidence="9">4Fe-4S ferredoxin iron-sulfur binding domain protein</fullName>
    </submittedName>
</protein>
<evidence type="ECO:0000256" key="5">
    <source>
        <dbReference type="ARBA" id="ARBA00023014"/>
    </source>
</evidence>
<dbReference type="GO" id="GO:0051536">
    <property type="term" value="F:iron-sulfur cluster binding"/>
    <property type="evidence" value="ECO:0007669"/>
    <property type="project" value="UniProtKB-KW"/>
</dbReference>
<keyword evidence="4" id="KW-0408">Iron</keyword>
<dbReference type="GO" id="GO:0005886">
    <property type="term" value="C:plasma membrane"/>
    <property type="evidence" value="ECO:0007669"/>
    <property type="project" value="UniProtKB-SubCell"/>
</dbReference>
<dbReference type="PROSITE" id="PS00198">
    <property type="entry name" value="4FE4S_FER_1"/>
    <property type="match status" value="2"/>
</dbReference>
<comment type="subcellular location">
    <subcellularLocation>
        <location evidence="1">Cell membrane</location>
    </subcellularLocation>
</comment>
<dbReference type="Pfam" id="PF13237">
    <property type="entry name" value="Fer4_10"/>
    <property type="match status" value="1"/>
</dbReference>
<keyword evidence="5" id="KW-0411">Iron-sulfur</keyword>
<dbReference type="PaxDb" id="584708-Apau_0290"/>
<dbReference type="AlphaFoldDB" id="E3CYJ4"/>
<name>E3CYJ4_9BACT</name>
<dbReference type="InterPro" id="IPR052378">
    <property type="entry name" value="NosR_regulator"/>
</dbReference>
<feature type="domain" description="4Fe-4S ferredoxin-type" evidence="8">
    <location>
        <begin position="238"/>
        <end position="265"/>
    </location>
</feature>
<organism evidence="9 10">
    <name type="scientific">Aminomonas paucivorans DSM 12260</name>
    <dbReference type="NCBI Taxonomy" id="584708"/>
    <lineage>
        <taxon>Bacteria</taxon>
        <taxon>Thermotogati</taxon>
        <taxon>Synergistota</taxon>
        <taxon>Synergistia</taxon>
        <taxon>Synergistales</taxon>
        <taxon>Synergistaceae</taxon>
        <taxon>Aminomonas</taxon>
    </lineage>
</organism>
<dbReference type="PANTHER" id="PTHR30224">
    <property type="entry name" value="ELECTRON TRANSPORT PROTEIN"/>
    <property type="match status" value="1"/>
</dbReference>
<sequence>MRRLWVRPAVQGAFLLFLSWVGFRHQQLGGGPGGAPPVDALCPLGGLEGLHRLLTQGEWLRRLAPSSLILLGAVVLGTLLFGRVFCGWICPLGTLGEGMAALGRRLGIRPLRVPPGVDRPLRWLKGAVLVGITLWAWRAGTLAWRDYDPWVAWMHLSAGWEEVGERPWAYVVLAGAVLLASLWIERFWCRYLCPLGALLAPLQRLAWWKVVRVPDRCIRCGACDRACPVGLEPLGTERVRSGECLACGRCVCACPAPGALAFTGVQGRTLSPLRLGLAGVGLFLLVWAGARATGIWATFAPPRQESVQTSPGEGIYGWMTLEEVSRTLGIPAERLILLGGLDPGVSRDVPLKKLPGVDDEAFRARVAAALAGAPEGDRKSPPPNPDEVRGSQTLREVAVLFGVEEAALLEEAGWPRTVSPDRPLKESAAALGSDVQALRDALKRLTEGVP</sequence>
<evidence type="ECO:0000256" key="4">
    <source>
        <dbReference type="ARBA" id="ARBA00023004"/>
    </source>
</evidence>
<dbReference type="Gene3D" id="3.30.70.20">
    <property type="match status" value="1"/>
</dbReference>
<evidence type="ECO:0000313" key="10">
    <source>
        <dbReference type="Proteomes" id="UP000005096"/>
    </source>
</evidence>
<feature type="domain" description="4Fe-4S ferredoxin-type" evidence="8">
    <location>
        <begin position="208"/>
        <end position="237"/>
    </location>
</feature>
<keyword evidence="6 7" id="KW-0472">Membrane</keyword>
<dbReference type="InterPro" id="IPR017900">
    <property type="entry name" value="4Fe4S_Fe_S_CS"/>
</dbReference>
<dbReference type="PANTHER" id="PTHR30224:SF4">
    <property type="entry name" value="ELECTRON TRANSPORT PROTEIN YCCM-RELATED"/>
    <property type="match status" value="1"/>
</dbReference>
<dbReference type="Proteomes" id="UP000005096">
    <property type="component" value="Chromosome"/>
</dbReference>
<gene>
    <name evidence="9" type="ORF">Apau_0290</name>
</gene>
<keyword evidence="10" id="KW-1185">Reference proteome</keyword>
<keyword evidence="7" id="KW-0812">Transmembrane</keyword>
<dbReference type="PROSITE" id="PS51379">
    <property type="entry name" value="4FE4S_FER_2"/>
    <property type="match status" value="2"/>
</dbReference>
<evidence type="ECO:0000256" key="7">
    <source>
        <dbReference type="SAM" id="Phobius"/>
    </source>
</evidence>
<evidence type="ECO:0000259" key="8">
    <source>
        <dbReference type="PROSITE" id="PS51379"/>
    </source>
</evidence>
<dbReference type="Pfam" id="PF12801">
    <property type="entry name" value="Fer4_5"/>
    <property type="match status" value="2"/>
</dbReference>
<accession>E3CYJ4</accession>
<evidence type="ECO:0000256" key="1">
    <source>
        <dbReference type="ARBA" id="ARBA00004236"/>
    </source>
</evidence>
<dbReference type="GO" id="GO:0046872">
    <property type="term" value="F:metal ion binding"/>
    <property type="evidence" value="ECO:0007669"/>
    <property type="project" value="UniProtKB-KW"/>
</dbReference>
<dbReference type="STRING" id="584708.Apau_0290"/>
<feature type="transmembrane region" description="Helical" evidence="7">
    <location>
        <begin position="69"/>
        <end position="102"/>
    </location>
</feature>
<reference evidence="9 10" key="1">
    <citation type="journal article" date="2010" name="Stand. Genomic Sci.">
        <title>Non-contiguous finished genome sequence of Aminomonas paucivorans type strain (GLU-3).</title>
        <authorList>
            <person name="Pitluck S."/>
            <person name="Yasawong M."/>
            <person name="Held B."/>
            <person name="Lapidus A."/>
            <person name="Nolan M."/>
            <person name="Copeland A."/>
            <person name="Lucas S."/>
            <person name="Del Rio T.G."/>
            <person name="Tice H."/>
            <person name="Cheng J.F."/>
            <person name="Chertkov O."/>
            <person name="Goodwin L."/>
            <person name="Tapia R."/>
            <person name="Han C."/>
            <person name="Liolios K."/>
            <person name="Ivanova N."/>
            <person name="Mavromatis K."/>
            <person name="Ovchinnikova G."/>
            <person name="Pati A."/>
            <person name="Chen A."/>
            <person name="Palaniappan K."/>
            <person name="Land M."/>
            <person name="Hauser L."/>
            <person name="Chang Y.J."/>
            <person name="Jeffries C.D."/>
            <person name="Pukall R."/>
            <person name="Spring S."/>
            <person name="Rohde M."/>
            <person name="Sikorski J."/>
            <person name="Goker M."/>
            <person name="Woyke T."/>
            <person name="Bristow J."/>
            <person name="Eisen J.A."/>
            <person name="Markowitz V."/>
            <person name="Hugenholtz P."/>
            <person name="Kyrpides N.C."/>
            <person name="Klenk H.P."/>
        </authorList>
    </citation>
    <scope>NUCLEOTIDE SEQUENCE [LARGE SCALE GENOMIC DNA]</scope>
    <source>
        <strain evidence="9 10">DSM 12260</strain>
    </source>
</reference>
<dbReference type="EMBL" id="CM001022">
    <property type="protein sequence ID" value="EFQ22725.1"/>
    <property type="molecule type" value="Genomic_DNA"/>
</dbReference>
<keyword evidence="3" id="KW-0479">Metal-binding</keyword>